<dbReference type="OrthoDB" id="6134317at2759"/>
<dbReference type="InterPro" id="IPR018499">
    <property type="entry name" value="Tetraspanin/Peripherin"/>
</dbReference>
<feature type="transmembrane region" description="Helical" evidence="7">
    <location>
        <begin position="102"/>
        <end position="125"/>
    </location>
</feature>
<keyword evidence="6" id="KW-1015">Disulfide bond</keyword>
<feature type="transmembrane region" description="Helical" evidence="7">
    <location>
        <begin position="7"/>
        <end position="31"/>
    </location>
</feature>
<dbReference type="InterPro" id="IPR008952">
    <property type="entry name" value="Tetraspanin_EC2_sf"/>
</dbReference>
<name>A0A8J4TDK0_9TREM</name>
<dbReference type="SUPFAM" id="SSF48652">
    <property type="entry name" value="Tetraspanin"/>
    <property type="match status" value="1"/>
</dbReference>
<evidence type="ECO:0000256" key="6">
    <source>
        <dbReference type="PIRSR" id="PIRSR002419-1"/>
    </source>
</evidence>
<dbReference type="PANTHER" id="PTHR19282">
    <property type="entry name" value="TETRASPANIN"/>
    <property type="match status" value="1"/>
</dbReference>
<reference evidence="8" key="1">
    <citation type="submission" date="2019-05" db="EMBL/GenBank/DDBJ databases">
        <title>Annotation for the trematode Paragonimus heterotremus.</title>
        <authorList>
            <person name="Choi Y.-J."/>
        </authorList>
    </citation>
    <scope>NUCLEOTIDE SEQUENCE</scope>
    <source>
        <strain evidence="8">LC</strain>
    </source>
</reference>
<feature type="transmembrane region" description="Helical" evidence="7">
    <location>
        <begin position="230"/>
        <end position="254"/>
    </location>
</feature>
<keyword evidence="5 7" id="KW-0472">Membrane</keyword>
<proteinExistence type="inferred from homology"/>
<dbReference type="AlphaFoldDB" id="A0A8J4TDK0"/>
<dbReference type="GO" id="GO:0005886">
    <property type="term" value="C:plasma membrane"/>
    <property type="evidence" value="ECO:0007669"/>
    <property type="project" value="TreeGrafter"/>
</dbReference>
<dbReference type="EMBL" id="LUCH01001611">
    <property type="protein sequence ID" value="KAF5402769.1"/>
    <property type="molecule type" value="Genomic_DNA"/>
</dbReference>
<comment type="subcellular location">
    <subcellularLocation>
        <location evidence="1 7">Membrane</location>
        <topology evidence="1 7">Multi-pass membrane protein</topology>
    </subcellularLocation>
</comment>
<evidence type="ECO:0000256" key="2">
    <source>
        <dbReference type="ARBA" id="ARBA00006840"/>
    </source>
</evidence>
<evidence type="ECO:0000313" key="9">
    <source>
        <dbReference type="Proteomes" id="UP000748531"/>
    </source>
</evidence>
<comment type="caution">
    <text evidence="8">The sequence shown here is derived from an EMBL/GenBank/DDBJ whole genome shotgun (WGS) entry which is preliminary data.</text>
</comment>
<accession>A0A8J4TDK0</accession>
<keyword evidence="9" id="KW-1185">Reference proteome</keyword>
<organism evidence="8 9">
    <name type="scientific">Paragonimus heterotremus</name>
    <dbReference type="NCBI Taxonomy" id="100268"/>
    <lineage>
        <taxon>Eukaryota</taxon>
        <taxon>Metazoa</taxon>
        <taxon>Spiralia</taxon>
        <taxon>Lophotrochozoa</taxon>
        <taxon>Platyhelminthes</taxon>
        <taxon>Trematoda</taxon>
        <taxon>Digenea</taxon>
        <taxon>Plagiorchiida</taxon>
        <taxon>Troglotremata</taxon>
        <taxon>Troglotrematidae</taxon>
        <taxon>Paragonimus</taxon>
    </lineage>
</organism>
<dbReference type="Gene3D" id="1.10.1450.10">
    <property type="entry name" value="Tetraspanin"/>
    <property type="match status" value="1"/>
</dbReference>
<dbReference type="Pfam" id="PF00335">
    <property type="entry name" value="Tetraspanin"/>
    <property type="match status" value="1"/>
</dbReference>
<evidence type="ECO:0000256" key="5">
    <source>
        <dbReference type="ARBA" id="ARBA00023136"/>
    </source>
</evidence>
<sequence>MCKALTGTLVVISNLLLLPIAVVFVVIGAIVKWNPKFLTDRIRDGLAHSPKAEELEAWSEFIEGILRPLTALGFAMFLFGLILFCVTTCGILGVCCRNKLLLGIYAAVLLVIFLSLLSLTILIAVEFDWLKNQMQDILKQFIVDNYKVSGTPDTNTIIIHQLQSGNRCCGSINSQDYSELLSNSESKIPISCCKKGVESECLKQPTPENSYMNNGCSELMWSHVEGVCTYVLGALIGVTTLTLIYFILSAYLLWRFNKKPVQRA</sequence>
<gene>
    <name evidence="8" type="ORF">PHET_03581</name>
</gene>
<evidence type="ECO:0000256" key="3">
    <source>
        <dbReference type="ARBA" id="ARBA00022692"/>
    </source>
</evidence>
<evidence type="ECO:0000256" key="1">
    <source>
        <dbReference type="ARBA" id="ARBA00004141"/>
    </source>
</evidence>
<dbReference type="Proteomes" id="UP000748531">
    <property type="component" value="Unassembled WGS sequence"/>
</dbReference>
<evidence type="ECO:0000256" key="4">
    <source>
        <dbReference type="ARBA" id="ARBA00022989"/>
    </source>
</evidence>
<keyword evidence="3 7" id="KW-0812">Transmembrane</keyword>
<feature type="transmembrane region" description="Helical" evidence="7">
    <location>
        <begin position="71"/>
        <end position="95"/>
    </location>
</feature>
<evidence type="ECO:0000256" key="7">
    <source>
        <dbReference type="RuleBase" id="RU361218"/>
    </source>
</evidence>
<comment type="similarity">
    <text evidence="2 7">Belongs to the tetraspanin (TM4SF) family.</text>
</comment>
<dbReference type="PIRSF" id="PIRSF002419">
    <property type="entry name" value="Tetraspanin"/>
    <property type="match status" value="1"/>
</dbReference>
<dbReference type="InterPro" id="IPR000301">
    <property type="entry name" value="Tetraspanin_animals"/>
</dbReference>
<feature type="disulfide bond" evidence="6">
    <location>
        <begin position="169"/>
        <end position="192"/>
    </location>
</feature>
<evidence type="ECO:0000313" key="8">
    <source>
        <dbReference type="EMBL" id="KAF5402769.1"/>
    </source>
</evidence>
<dbReference type="PANTHER" id="PTHR19282:SF562">
    <property type="entry name" value="AT12771P-RELATED"/>
    <property type="match status" value="1"/>
</dbReference>
<protein>
    <recommendedName>
        <fullName evidence="7">Tetraspanin</fullName>
    </recommendedName>
</protein>
<keyword evidence="4 7" id="KW-1133">Transmembrane helix</keyword>